<gene>
    <name evidence="9" type="ORF">PENTCL1PPCAC_8114</name>
</gene>
<dbReference type="InterPro" id="IPR011701">
    <property type="entry name" value="MFS"/>
</dbReference>
<feature type="transmembrane region" description="Helical" evidence="7">
    <location>
        <begin position="282"/>
        <end position="300"/>
    </location>
</feature>
<evidence type="ECO:0000256" key="2">
    <source>
        <dbReference type="ARBA" id="ARBA00022448"/>
    </source>
</evidence>
<keyword evidence="2" id="KW-0813">Transport</keyword>
<evidence type="ECO:0000256" key="1">
    <source>
        <dbReference type="ARBA" id="ARBA00004141"/>
    </source>
</evidence>
<keyword evidence="3 7" id="KW-0812">Transmembrane</keyword>
<dbReference type="PANTHER" id="PTHR23505">
    <property type="entry name" value="SPINSTER"/>
    <property type="match status" value="1"/>
</dbReference>
<dbReference type="Gene3D" id="1.20.1250.20">
    <property type="entry name" value="MFS general substrate transporter like domains"/>
    <property type="match status" value="1"/>
</dbReference>
<keyword evidence="5 7" id="KW-0472">Membrane</keyword>
<feature type="transmembrane region" description="Helical" evidence="7">
    <location>
        <begin position="25"/>
        <end position="44"/>
    </location>
</feature>
<dbReference type="InterPro" id="IPR044770">
    <property type="entry name" value="MFS_spinster-like"/>
</dbReference>
<dbReference type="PROSITE" id="PS50850">
    <property type="entry name" value="MFS"/>
    <property type="match status" value="1"/>
</dbReference>
<name>A0AAV5SSV9_9BILA</name>
<dbReference type="Proteomes" id="UP001432027">
    <property type="component" value="Unassembled WGS sequence"/>
</dbReference>
<evidence type="ECO:0000256" key="5">
    <source>
        <dbReference type="ARBA" id="ARBA00023136"/>
    </source>
</evidence>
<evidence type="ECO:0000313" key="9">
    <source>
        <dbReference type="EMBL" id="GMS85939.1"/>
    </source>
</evidence>
<feature type="transmembrane region" description="Helical" evidence="7">
    <location>
        <begin position="426"/>
        <end position="449"/>
    </location>
</feature>
<feature type="non-terminal residue" evidence="9">
    <location>
        <position position="1"/>
    </location>
</feature>
<feature type="transmembrane region" description="Helical" evidence="7">
    <location>
        <begin position="64"/>
        <end position="85"/>
    </location>
</feature>
<keyword evidence="4 7" id="KW-1133">Transmembrane helix</keyword>
<comment type="similarity">
    <text evidence="6">Belongs to the major facilitator superfamily. Spinster (TC 2.A.1.49) family.</text>
</comment>
<dbReference type="GO" id="GO:0016020">
    <property type="term" value="C:membrane"/>
    <property type="evidence" value="ECO:0007669"/>
    <property type="project" value="UniProtKB-SubCell"/>
</dbReference>
<evidence type="ECO:0000256" key="7">
    <source>
        <dbReference type="SAM" id="Phobius"/>
    </source>
</evidence>
<proteinExistence type="inferred from homology"/>
<feature type="transmembrane region" description="Helical" evidence="7">
    <location>
        <begin position="320"/>
        <end position="343"/>
    </location>
</feature>
<feature type="transmembrane region" description="Helical" evidence="7">
    <location>
        <begin position="149"/>
        <end position="176"/>
    </location>
</feature>
<comment type="subcellular location">
    <subcellularLocation>
        <location evidence="1">Membrane</location>
        <topology evidence="1">Multi-pass membrane protein</topology>
    </subcellularLocation>
</comment>
<dbReference type="InterPro" id="IPR036259">
    <property type="entry name" value="MFS_trans_sf"/>
</dbReference>
<keyword evidence="10" id="KW-1185">Reference proteome</keyword>
<reference evidence="9" key="1">
    <citation type="submission" date="2023-10" db="EMBL/GenBank/DDBJ databases">
        <title>Genome assembly of Pristionchus species.</title>
        <authorList>
            <person name="Yoshida K."/>
            <person name="Sommer R.J."/>
        </authorList>
    </citation>
    <scope>NUCLEOTIDE SEQUENCE</scope>
    <source>
        <strain evidence="9">RS0144</strain>
    </source>
</reference>
<feature type="domain" description="Major facilitator superfamily (MFS) profile" evidence="8">
    <location>
        <begin position="27"/>
        <end position="456"/>
    </location>
</feature>
<feature type="transmembrane region" description="Helical" evidence="7">
    <location>
        <begin position="250"/>
        <end position="270"/>
    </location>
</feature>
<sequence length="493" mass="53725">QVEIQVTAMRKVNEGPRTSLPIRKLSVSVCVIFLLSLSTFDGFGVDGLVPLIQRHYTINDAETAIIKTSASISQTIMLTLVWIFGDSFKRRRLFLISAAIWIALSLMSILLGTQSFMIFVIIRSLGIAAAGVFEVLAPVILADLFADRALGVALTCLSVAELASSQLSAIVTSWIVSSHISWQWGLLVAPLIAIGLLLYLVYAKSAIRNVERSNHGIGGILRGAFGVLSIKSYLLLTVAGSFEMFSKKAYIFWFPTMLLVVWENVPDLFFGLSYTTITALRSFTMLAGTLAGLPIVLWIAQSWRHGTGCLFSGRSEYLRAYPIVVSVGVSLYGAMLFMSFIVLDSSFLVSQVATFLTGFGGAADSCLSQLMLLMAVPSSYRAAAVALRRLVARAVSIPSAQLVGAIADASRGDSTLPFDRFRAYELGLLCSSSLLVAGPLCFIVLIYFFPGDYKRAIEIDEHEVAEETTFLIEKRKMHSESIVDSVLRSRAAM</sequence>
<dbReference type="EMBL" id="BTSX01000002">
    <property type="protein sequence ID" value="GMS85939.1"/>
    <property type="molecule type" value="Genomic_DNA"/>
</dbReference>
<feature type="transmembrane region" description="Helical" evidence="7">
    <location>
        <begin position="223"/>
        <end position="244"/>
    </location>
</feature>
<accession>A0AAV5SSV9</accession>
<evidence type="ECO:0000256" key="4">
    <source>
        <dbReference type="ARBA" id="ARBA00022989"/>
    </source>
</evidence>
<evidence type="ECO:0000256" key="6">
    <source>
        <dbReference type="ARBA" id="ARBA00024338"/>
    </source>
</evidence>
<evidence type="ECO:0000259" key="8">
    <source>
        <dbReference type="PROSITE" id="PS50850"/>
    </source>
</evidence>
<feature type="transmembrane region" description="Helical" evidence="7">
    <location>
        <begin position="116"/>
        <end position="137"/>
    </location>
</feature>
<feature type="transmembrane region" description="Helical" evidence="7">
    <location>
        <begin position="92"/>
        <end position="110"/>
    </location>
</feature>
<dbReference type="AlphaFoldDB" id="A0AAV5SSV9"/>
<dbReference type="SUPFAM" id="SSF103473">
    <property type="entry name" value="MFS general substrate transporter"/>
    <property type="match status" value="1"/>
</dbReference>
<feature type="transmembrane region" description="Helical" evidence="7">
    <location>
        <begin position="355"/>
        <end position="376"/>
    </location>
</feature>
<dbReference type="GO" id="GO:0022857">
    <property type="term" value="F:transmembrane transporter activity"/>
    <property type="evidence" value="ECO:0007669"/>
    <property type="project" value="InterPro"/>
</dbReference>
<feature type="transmembrane region" description="Helical" evidence="7">
    <location>
        <begin position="182"/>
        <end position="202"/>
    </location>
</feature>
<dbReference type="InterPro" id="IPR020846">
    <property type="entry name" value="MFS_dom"/>
</dbReference>
<dbReference type="PANTHER" id="PTHR23505:SF79">
    <property type="entry name" value="PROTEIN SPINSTER"/>
    <property type="match status" value="1"/>
</dbReference>
<dbReference type="Pfam" id="PF07690">
    <property type="entry name" value="MFS_1"/>
    <property type="match status" value="1"/>
</dbReference>
<protein>
    <recommendedName>
        <fullName evidence="8">Major facilitator superfamily (MFS) profile domain-containing protein</fullName>
    </recommendedName>
</protein>
<organism evidence="9 10">
    <name type="scientific">Pristionchus entomophagus</name>
    <dbReference type="NCBI Taxonomy" id="358040"/>
    <lineage>
        <taxon>Eukaryota</taxon>
        <taxon>Metazoa</taxon>
        <taxon>Ecdysozoa</taxon>
        <taxon>Nematoda</taxon>
        <taxon>Chromadorea</taxon>
        <taxon>Rhabditida</taxon>
        <taxon>Rhabditina</taxon>
        <taxon>Diplogasteromorpha</taxon>
        <taxon>Diplogasteroidea</taxon>
        <taxon>Neodiplogasteridae</taxon>
        <taxon>Pristionchus</taxon>
    </lineage>
</organism>
<evidence type="ECO:0000256" key="3">
    <source>
        <dbReference type="ARBA" id="ARBA00022692"/>
    </source>
</evidence>
<evidence type="ECO:0000313" key="10">
    <source>
        <dbReference type="Proteomes" id="UP001432027"/>
    </source>
</evidence>
<comment type="caution">
    <text evidence="9">The sequence shown here is derived from an EMBL/GenBank/DDBJ whole genome shotgun (WGS) entry which is preliminary data.</text>
</comment>